<reference evidence="3" key="1">
    <citation type="journal article" date="2013" name="Science">
        <title>The Amborella genome and the evolution of flowering plants.</title>
        <authorList>
            <consortium name="Amborella Genome Project"/>
        </authorList>
    </citation>
    <scope>NUCLEOTIDE SEQUENCE [LARGE SCALE GENOMIC DNA]</scope>
</reference>
<evidence type="ECO:0000313" key="2">
    <source>
        <dbReference type="EMBL" id="ERN07410.1"/>
    </source>
</evidence>
<dbReference type="EMBL" id="KI393807">
    <property type="protein sequence ID" value="ERN07410.1"/>
    <property type="molecule type" value="Genomic_DNA"/>
</dbReference>
<dbReference type="GO" id="GO:0010073">
    <property type="term" value="P:meristem maintenance"/>
    <property type="evidence" value="ECO:0007669"/>
    <property type="project" value="InterPro"/>
</dbReference>
<gene>
    <name evidence="2" type="ORF">AMTR_s00019p00245490</name>
</gene>
<accession>W1PJX9</accession>
<dbReference type="eggNOG" id="ENOG502R6SK">
    <property type="taxonomic scope" value="Eukaryota"/>
</dbReference>
<proteinExistence type="predicted"/>
<feature type="domain" description="Aminotransferase-like plant mobile" evidence="1">
    <location>
        <begin position="3"/>
        <end position="89"/>
    </location>
</feature>
<dbReference type="PANTHER" id="PTHR46033">
    <property type="entry name" value="PROTEIN MAIN-LIKE 2"/>
    <property type="match status" value="1"/>
</dbReference>
<dbReference type="HOGENOM" id="CLU_146264_0_0_1"/>
<name>W1PJX9_AMBTC</name>
<evidence type="ECO:0000259" key="1">
    <source>
        <dbReference type="Pfam" id="PF10536"/>
    </source>
</evidence>
<dbReference type="AlphaFoldDB" id="W1PJX9"/>
<organism evidence="2 3">
    <name type="scientific">Amborella trichopoda</name>
    <dbReference type="NCBI Taxonomy" id="13333"/>
    <lineage>
        <taxon>Eukaryota</taxon>
        <taxon>Viridiplantae</taxon>
        <taxon>Streptophyta</taxon>
        <taxon>Embryophyta</taxon>
        <taxon>Tracheophyta</taxon>
        <taxon>Spermatophyta</taxon>
        <taxon>Magnoliopsida</taxon>
        <taxon>Amborellales</taxon>
        <taxon>Amborellaceae</taxon>
        <taxon>Amborella</taxon>
    </lineage>
</organism>
<dbReference type="InterPro" id="IPR044824">
    <property type="entry name" value="MAIN-like"/>
</dbReference>
<protein>
    <recommendedName>
        <fullName evidence="1">Aminotransferase-like plant mobile domain-containing protein</fullName>
    </recommendedName>
</protein>
<evidence type="ECO:0000313" key="3">
    <source>
        <dbReference type="Proteomes" id="UP000017836"/>
    </source>
</evidence>
<dbReference type="InterPro" id="IPR019557">
    <property type="entry name" value="AminoTfrase-like_pln_mobile"/>
</dbReference>
<dbReference type="Proteomes" id="UP000017836">
    <property type="component" value="Unassembled WGS sequence"/>
</dbReference>
<sequence length="113" mass="13466">MCRSYLISFTVAEYYMPDRVFQQFGKMQGIPVTPPKWDRREKVGVHPTNWIVELGKQIKDWKQRERNIVKAPLDKFGGVLTEDYMAWYNMFTQGKTPFRRPSQSQANRMYNPL</sequence>
<keyword evidence="3" id="KW-1185">Reference proteome</keyword>
<dbReference type="Gramene" id="ERN07410">
    <property type="protein sequence ID" value="ERN07410"/>
    <property type="gene ID" value="AMTR_s00019p00245490"/>
</dbReference>
<dbReference type="PANTHER" id="PTHR46033:SF1">
    <property type="entry name" value="PROTEIN MAIN-LIKE 2"/>
    <property type="match status" value="1"/>
</dbReference>
<dbReference type="Pfam" id="PF10536">
    <property type="entry name" value="PMD"/>
    <property type="match status" value="1"/>
</dbReference>